<keyword evidence="6 13" id="KW-0812">Transmembrane</keyword>
<keyword evidence="5" id="KW-1003">Cell membrane</keyword>
<evidence type="ECO:0000256" key="4">
    <source>
        <dbReference type="ARBA" id="ARBA00022448"/>
    </source>
</evidence>
<evidence type="ECO:0000256" key="1">
    <source>
        <dbReference type="ARBA" id="ARBA00004651"/>
    </source>
</evidence>
<dbReference type="FunFam" id="3.40.1690.10:FF:000001">
    <property type="entry name" value="Flagellar biosynthetic protein FlhB"/>
    <property type="match status" value="1"/>
</dbReference>
<feature type="transmembrane region" description="Helical" evidence="13">
    <location>
        <begin position="189"/>
        <end position="215"/>
    </location>
</feature>
<name>A0A3B0VR06_9ZZZZ</name>
<dbReference type="GO" id="GO:0005886">
    <property type="term" value="C:plasma membrane"/>
    <property type="evidence" value="ECO:0007669"/>
    <property type="project" value="UniProtKB-SubCell"/>
</dbReference>
<evidence type="ECO:0000256" key="11">
    <source>
        <dbReference type="ARBA" id="ARBA00023225"/>
    </source>
</evidence>
<feature type="region of interest" description="Disordered" evidence="12">
    <location>
        <begin position="1"/>
        <end position="27"/>
    </location>
</feature>
<reference evidence="14" key="1">
    <citation type="submission" date="2018-06" db="EMBL/GenBank/DDBJ databases">
        <authorList>
            <person name="Zhirakovskaya E."/>
        </authorList>
    </citation>
    <scope>NUCLEOTIDE SEQUENCE</scope>
</reference>
<feature type="transmembrane region" description="Helical" evidence="13">
    <location>
        <begin position="90"/>
        <end position="115"/>
    </location>
</feature>
<proteinExistence type="inferred from homology"/>
<dbReference type="InterPro" id="IPR006135">
    <property type="entry name" value="T3SS_substrate_exporter"/>
</dbReference>
<dbReference type="InterPro" id="IPR029025">
    <property type="entry name" value="T3SS_substrate_exporter_C"/>
</dbReference>
<keyword evidence="14" id="KW-0282">Flagellum</keyword>
<dbReference type="SUPFAM" id="SSF160544">
    <property type="entry name" value="EscU C-terminal domain-like"/>
    <property type="match status" value="1"/>
</dbReference>
<protein>
    <recommendedName>
        <fullName evidence="3">Flagellar biosynthetic protein FlhB</fullName>
    </recommendedName>
</protein>
<keyword evidence="11" id="KW-1006">Bacterial flagellum protein export</keyword>
<dbReference type="PRINTS" id="PR00950">
    <property type="entry name" value="TYPE3IMSPROT"/>
</dbReference>
<keyword evidence="10 13" id="KW-0472">Membrane</keyword>
<keyword evidence="14" id="KW-0966">Cell projection</keyword>
<comment type="similarity">
    <text evidence="2">Belongs to the type III secretion exporter family.</text>
</comment>
<keyword evidence="4" id="KW-0813">Transport</keyword>
<keyword evidence="7" id="KW-1005">Bacterial flagellum biogenesis</keyword>
<dbReference type="GO" id="GO:0044780">
    <property type="term" value="P:bacterial-type flagellum assembly"/>
    <property type="evidence" value="ECO:0007669"/>
    <property type="project" value="InterPro"/>
</dbReference>
<evidence type="ECO:0000256" key="3">
    <source>
        <dbReference type="ARBA" id="ARBA00021622"/>
    </source>
</evidence>
<evidence type="ECO:0000256" key="12">
    <source>
        <dbReference type="SAM" id="MobiDB-lite"/>
    </source>
</evidence>
<dbReference type="NCBIfam" id="TIGR00328">
    <property type="entry name" value="flhB"/>
    <property type="match status" value="1"/>
</dbReference>
<keyword evidence="14" id="KW-0969">Cilium</keyword>
<dbReference type="GO" id="GO:0009306">
    <property type="term" value="P:protein secretion"/>
    <property type="evidence" value="ECO:0007669"/>
    <property type="project" value="InterPro"/>
</dbReference>
<feature type="compositionally biased region" description="Basic and acidic residues" evidence="12">
    <location>
        <begin position="7"/>
        <end position="27"/>
    </location>
</feature>
<gene>
    <name evidence="14" type="ORF">MNBD_GAMMA04-468</name>
</gene>
<evidence type="ECO:0000256" key="9">
    <source>
        <dbReference type="ARBA" id="ARBA00022989"/>
    </source>
</evidence>
<feature type="transmembrane region" description="Helical" evidence="13">
    <location>
        <begin position="147"/>
        <end position="169"/>
    </location>
</feature>
<evidence type="ECO:0000256" key="6">
    <source>
        <dbReference type="ARBA" id="ARBA00022692"/>
    </source>
</evidence>
<dbReference type="EMBL" id="UOFB01000079">
    <property type="protein sequence ID" value="VAW45361.1"/>
    <property type="molecule type" value="Genomic_DNA"/>
</dbReference>
<dbReference type="InterPro" id="IPR006136">
    <property type="entry name" value="FlhB"/>
</dbReference>
<sequence>MAENADGSEKSEDPTEKKLRESRDKGQIPRSRELTTLLVTLSAALFLLFYGAQMIADFEVIMVKGLSFERSVAFDTLKLFDLIGALVETAFYLILPFLLVMTFIALVAPVLLGGWSFSVKAMSPKISKLNPVAGIKRMFSTKALLELFKAFAKFTLVLSMAIFFIYTTFGEILALGVEPLRSALGHAGSLIVEAFIFVSLSLIIVAAIDVPFQLWDHNKQLLMTKQEVKEEHKQQEGNPEVKGRIRQVQREMSQRRMMEKVPDADVIITNPTHFAIALKYDTESMQEPIVLAMGVDFMAAQIRTVATEKNITIIEAPPLARALYYNAEIDQPIPYDLFKAVASILAYVYQLKEHGKAEQVDFAALPIPDHMKTDIE</sequence>
<dbReference type="AlphaFoldDB" id="A0A3B0VR06"/>
<dbReference type="PANTHER" id="PTHR30531">
    <property type="entry name" value="FLAGELLAR BIOSYNTHETIC PROTEIN FLHB"/>
    <property type="match status" value="1"/>
</dbReference>
<evidence type="ECO:0000313" key="14">
    <source>
        <dbReference type="EMBL" id="VAW45361.1"/>
    </source>
</evidence>
<evidence type="ECO:0000256" key="10">
    <source>
        <dbReference type="ARBA" id="ARBA00023136"/>
    </source>
</evidence>
<evidence type="ECO:0000256" key="2">
    <source>
        <dbReference type="ARBA" id="ARBA00010690"/>
    </source>
</evidence>
<dbReference type="Gene3D" id="6.10.250.2080">
    <property type="match status" value="1"/>
</dbReference>
<dbReference type="Pfam" id="PF01312">
    <property type="entry name" value="Bac_export_2"/>
    <property type="match status" value="1"/>
</dbReference>
<keyword evidence="8" id="KW-0653">Protein transport</keyword>
<comment type="subcellular location">
    <subcellularLocation>
        <location evidence="1">Cell membrane</location>
        <topology evidence="1">Multi-pass membrane protein</topology>
    </subcellularLocation>
</comment>
<organism evidence="14">
    <name type="scientific">hydrothermal vent metagenome</name>
    <dbReference type="NCBI Taxonomy" id="652676"/>
    <lineage>
        <taxon>unclassified sequences</taxon>
        <taxon>metagenomes</taxon>
        <taxon>ecological metagenomes</taxon>
    </lineage>
</organism>
<evidence type="ECO:0000256" key="13">
    <source>
        <dbReference type="SAM" id="Phobius"/>
    </source>
</evidence>
<accession>A0A3B0VR06</accession>
<dbReference type="PANTHER" id="PTHR30531:SF12">
    <property type="entry name" value="FLAGELLAR BIOSYNTHETIC PROTEIN FLHB"/>
    <property type="match status" value="1"/>
</dbReference>
<keyword evidence="9 13" id="KW-1133">Transmembrane helix</keyword>
<evidence type="ECO:0000256" key="5">
    <source>
        <dbReference type="ARBA" id="ARBA00022475"/>
    </source>
</evidence>
<evidence type="ECO:0000256" key="8">
    <source>
        <dbReference type="ARBA" id="ARBA00022927"/>
    </source>
</evidence>
<dbReference type="Gene3D" id="3.40.1690.10">
    <property type="entry name" value="secretion proteins EscU"/>
    <property type="match status" value="1"/>
</dbReference>
<evidence type="ECO:0000256" key="7">
    <source>
        <dbReference type="ARBA" id="ARBA00022795"/>
    </source>
</evidence>
<feature type="transmembrane region" description="Helical" evidence="13">
    <location>
        <begin position="34"/>
        <end position="56"/>
    </location>
</feature>